<dbReference type="GO" id="GO:0003677">
    <property type="term" value="F:DNA binding"/>
    <property type="evidence" value="ECO:0007669"/>
    <property type="project" value="InterPro"/>
</dbReference>
<evidence type="ECO:0000313" key="3">
    <source>
        <dbReference type="Proteomes" id="UP000051260"/>
    </source>
</evidence>
<dbReference type="GO" id="GO:0006310">
    <property type="term" value="P:DNA recombination"/>
    <property type="evidence" value="ECO:0007669"/>
    <property type="project" value="UniProtKB-KW"/>
</dbReference>
<protein>
    <recommendedName>
        <fullName evidence="4">Site-specific integrase</fullName>
    </recommendedName>
</protein>
<evidence type="ECO:0000313" key="2">
    <source>
        <dbReference type="EMBL" id="CUK02019.1"/>
    </source>
</evidence>
<proteinExistence type="predicted"/>
<keyword evidence="3" id="KW-1185">Reference proteome</keyword>
<evidence type="ECO:0000256" key="1">
    <source>
        <dbReference type="ARBA" id="ARBA00023172"/>
    </source>
</evidence>
<evidence type="ECO:0008006" key="4">
    <source>
        <dbReference type="Google" id="ProtNLM"/>
    </source>
</evidence>
<accession>A0A0P1IAN3</accession>
<organism evidence="2 3">
    <name type="scientific">Ruegeria denitrificans</name>
    <dbReference type="NCBI Taxonomy" id="1715692"/>
    <lineage>
        <taxon>Bacteria</taxon>
        <taxon>Pseudomonadati</taxon>
        <taxon>Pseudomonadota</taxon>
        <taxon>Alphaproteobacteria</taxon>
        <taxon>Rhodobacterales</taxon>
        <taxon>Roseobacteraceae</taxon>
        <taxon>Ruegeria</taxon>
    </lineage>
</organism>
<dbReference type="EMBL" id="CYUD01000006">
    <property type="protein sequence ID" value="CUK02019.1"/>
    <property type="molecule type" value="Genomic_DNA"/>
</dbReference>
<reference evidence="3" key="1">
    <citation type="submission" date="2015-09" db="EMBL/GenBank/DDBJ databases">
        <authorList>
            <person name="Rodrigo-Torres L."/>
            <person name="Arahal D.R."/>
        </authorList>
    </citation>
    <scope>NUCLEOTIDE SEQUENCE [LARGE SCALE GENOMIC DNA]</scope>
    <source>
        <strain evidence="3">CECT 5091</strain>
    </source>
</reference>
<dbReference type="Proteomes" id="UP000051260">
    <property type="component" value="Unassembled WGS sequence"/>
</dbReference>
<dbReference type="AlphaFoldDB" id="A0A0P1IAN3"/>
<dbReference type="InterPro" id="IPR013762">
    <property type="entry name" value="Integrase-like_cat_sf"/>
</dbReference>
<dbReference type="GO" id="GO:0015074">
    <property type="term" value="P:DNA integration"/>
    <property type="evidence" value="ECO:0007669"/>
    <property type="project" value="InterPro"/>
</dbReference>
<name>A0A0P1IAN3_9RHOB</name>
<dbReference type="Gene3D" id="1.10.443.10">
    <property type="entry name" value="Intergrase catalytic core"/>
    <property type="match status" value="1"/>
</dbReference>
<keyword evidence="1" id="KW-0233">DNA recombination</keyword>
<gene>
    <name evidence="2" type="ORF">RUE5091_02323</name>
</gene>
<sequence>MLRHPDQAQTFLVGETGTRRQYLDRLGLSPRKEAPEKSLRVYWKDLDLDSGTNQTEAFFVHRSLEYLFSSYYNAYLDYRHELVCMRVARGECQHPFLFVARGEDRSSEKSCIGNPYSYSAFNGAWERALRRIEARFGELIPRGKKFGTTPHALRHAYAQTL</sequence>
<dbReference type="InterPro" id="IPR011010">
    <property type="entry name" value="DNA_brk_join_enz"/>
</dbReference>
<dbReference type="SUPFAM" id="SSF56349">
    <property type="entry name" value="DNA breaking-rejoining enzymes"/>
    <property type="match status" value="1"/>
</dbReference>
<dbReference type="STRING" id="1715692.RUE5091_02323"/>